<evidence type="ECO:0000313" key="2">
    <source>
        <dbReference type="Proteomes" id="UP001144978"/>
    </source>
</evidence>
<keyword evidence="2" id="KW-1185">Reference proteome</keyword>
<comment type="caution">
    <text evidence="1">The sequence shown here is derived from an EMBL/GenBank/DDBJ whole genome shotgun (WGS) entry which is preliminary data.</text>
</comment>
<reference evidence="1" key="1">
    <citation type="submission" date="2022-08" db="EMBL/GenBank/DDBJ databases">
        <title>Genome Sequence of Pycnoporus sanguineus.</title>
        <authorList>
            <person name="Buettner E."/>
        </authorList>
    </citation>
    <scope>NUCLEOTIDE SEQUENCE</scope>
    <source>
        <strain evidence="1">CG-C14</strain>
    </source>
</reference>
<dbReference type="EMBL" id="JANSHE010002584">
    <property type="protein sequence ID" value="KAJ2990785.1"/>
    <property type="molecule type" value="Genomic_DNA"/>
</dbReference>
<proteinExistence type="predicted"/>
<name>A0ACC1PDX4_9APHY</name>
<protein>
    <submittedName>
        <fullName evidence="1">Uncharacterized protein</fullName>
    </submittedName>
</protein>
<evidence type="ECO:0000313" key="1">
    <source>
        <dbReference type="EMBL" id="KAJ2990785.1"/>
    </source>
</evidence>
<dbReference type="Proteomes" id="UP001144978">
    <property type="component" value="Unassembled WGS sequence"/>
</dbReference>
<accession>A0ACC1PDX4</accession>
<gene>
    <name evidence="1" type="ORF">NUW54_g8374</name>
</gene>
<sequence>MPASYATSTSDEIVQHLHRKGKGGSHVLFKRESRSAMLQATSEIRIEGSVHPRFGKNHILLRILWSHIPLVPTRLAIVSRHRQLRTPPSLVSLVCLAGTPPTPLYILRTRAAASPGMSSADASSVAVPNLGVSMGSDNPAVPFIGGLLIEIFVACILYGITTLQSFMYFQKYPNDAISLKILVGTVCASLQTHRALESVHTAFCMQFLYAYLVEGFADYTYFLKINWCASPSSAKHSP</sequence>
<organism evidence="1 2">
    <name type="scientific">Trametes sanguinea</name>
    <dbReference type="NCBI Taxonomy" id="158606"/>
    <lineage>
        <taxon>Eukaryota</taxon>
        <taxon>Fungi</taxon>
        <taxon>Dikarya</taxon>
        <taxon>Basidiomycota</taxon>
        <taxon>Agaricomycotina</taxon>
        <taxon>Agaricomycetes</taxon>
        <taxon>Polyporales</taxon>
        <taxon>Polyporaceae</taxon>
        <taxon>Trametes</taxon>
    </lineage>
</organism>